<sequence length="388" mass="43791">MSHAQSRLEVITEPDAFLALKDEWDRLWVEANGHHNQAFRFCWLAWNHVANPRGQRLRCITYRENGRLTLVWPLVSYRRGIWRVLNTLTPGTVEQSSMLVADGPAAAEAIAQAWHAATRLCGADVFFLPFVRAGTTLHDLASAHKGLIEEKQSISSAALLRNEVDWTTLCKSLNRKPGIRERRLGRQGELDIRMLDLPDGEYQQSVDWILSYKRDWAARVDKRGPWLYSTAYRDFLVGLLESAGGEPLARIFVVELDKKVIASAMLGIGKGCHYYMIGSFVPEMKQFSPGTILNEFVIRWCLERRMDIDFGIGTEEFKAYWSRGNVKRTSSFQIANTLWGKVYFQSKDAARAVSGIRSTKGSDTAGAQPALPREAVQESETPPVESRG</sequence>
<feature type="domain" description="BioF2-like acetyltransferase" evidence="2">
    <location>
        <begin position="180"/>
        <end position="318"/>
    </location>
</feature>
<organism evidence="3 4">
    <name type="scientific">Caballeronia telluris</name>
    <dbReference type="NCBI Taxonomy" id="326475"/>
    <lineage>
        <taxon>Bacteria</taxon>
        <taxon>Pseudomonadati</taxon>
        <taxon>Pseudomonadota</taxon>
        <taxon>Betaproteobacteria</taxon>
        <taxon>Burkholderiales</taxon>
        <taxon>Burkholderiaceae</taxon>
        <taxon>Caballeronia</taxon>
    </lineage>
</organism>
<dbReference type="AlphaFoldDB" id="A0A158GGC4"/>
<reference evidence="3" key="1">
    <citation type="submission" date="2016-01" db="EMBL/GenBank/DDBJ databases">
        <authorList>
            <person name="Peeters Charlotte."/>
        </authorList>
    </citation>
    <scope>NUCLEOTIDE SEQUENCE</scope>
    <source>
        <strain evidence="3">LMG 22936</strain>
    </source>
</reference>
<dbReference type="Pfam" id="PF13480">
    <property type="entry name" value="Acetyltransf_6"/>
    <property type="match status" value="1"/>
</dbReference>
<evidence type="ECO:0000313" key="4">
    <source>
        <dbReference type="Proteomes" id="UP000054717"/>
    </source>
</evidence>
<evidence type="ECO:0000313" key="3">
    <source>
        <dbReference type="EMBL" id="SAL31175.1"/>
    </source>
</evidence>
<protein>
    <recommendedName>
        <fullName evidence="2">BioF2-like acetyltransferase domain-containing protein</fullName>
    </recommendedName>
</protein>
<accession>A0A158GGC4</accession>
<gene>
    <name evidence="3" type="ORF">AWB66_01813</name>
</gene>
<evidence type="ECO:0000256" key="1">
    <source>
        <dbReference type="SAM" id="MobiDB-lite"/>
    </source>
</evidence>
<dbReference type="InterPro" id="IPR038740">
    <property type="entry name" value="BioF2-like_GNAT_dom"/>
</dbReference>
<evidence type="ECO:0000259" key="2">
    <source>
        <dbReference type="Pfam" id="PF13480"/>
    </source>
</evidence>
<name>A0A158GGC4_9BURK</name>
<comment type="caution">
    <text evidence="3">The sequence shown here is derived from an EMBL/GenBank/DDBJ whole genome shotgun (WGS) entry which is preliminary data.</text>
</comment>
<dbReference type="Gene3D" id="3.40.630.30">
    <property type="match status" value="1"/>
</dbReference>
<dbReference type="InterPro" id="IPR016181">
    <property type="entry name" value="Acyl_CoA_acyltransferase"/>
</dbReference>
<dbReference type="RefSeq" id="WP_087629935.1">
    <property type="nucleotide sequence ID" value="NZ_FCNZ02000005.1"/>
</dbReference>
<proteinExistence type="predicted"/>
<dbReference type="Proteomes" id="UP000054717">
    <property type="component" value="Unassembled WGS sequence"/>
</dbReference>
<dbReference type="SUPFAM" id="SSF55729">
    <property type="entry name" value="Acyl-CoA N-acyltransferases (Nat)"/>
    <property type="match status" value="1"/>
</dbReference>
<dbReference type="EMBL" id="FCNZ02000005">
    <property type="protein sequence ID" value="SAL31175.1"/>
    <property type="molecule type" value="Genomic_DNA"/>
</dbReference>
<feature type="region of interest" description="Disordered" evidence="1">
    <location>
        <begin position="355"/>
        <end position="388"/>
    </location>
</feature>
<keyword evidence="4" id="KW-1185">Reference proteome</keyword>